<organism evidence="10 11">
    <name type="scientific">Frankliniella fusca</name>
    <dbReference type="NCBI Taxonomy" id="407009"/>
    <lineage>
        <taxon>Eukaryota</taxon>
        <taxon>Metazoa</taxon>
        <taxon>Ecdysozoa</taxon>
        <taxon>Arthropoda</taxon>
        <taxon>Hexapoda</taxon>
        <taxon>Insecta</taxon>
        <taxon>Pterygota</taxon>
        <taxon>Neoptera</taxon>
        <taxon>Paraneoptera</taxon>
        <taxon>Thysanoptera</taxon>
        <taxon>Terebrantia</taxon>
        <taxon>Thripoidea</taxon>
        <taxon>Thripidae</taxon>
        <taxon>Frankliniella</taxon>
    </lineage>
</organism>
<evidence type="ECO:0000313" key="11">
    <source>
        <dbReference type="Proteomes" id="UP001219518"/>
    </source>
</evidence>
<keyword evidence="9" id="KW-0732">Signal</keyword>
<feature type="transmembrane region" description="Helical" evidence="8">
    <location>
        <begin position="387"/>
        <end position="410"/>
    </location>
</feature>
<feature type="transmembrane region" description="Helical" evidence="8">
    <location>
        <begin position="575"/>
        <end position="593"/>
    </location>
</feature>
<dbReference type="GO" id="GO:0005886">
    <property type="term" value="C:plasma membrane"/>
    <property type="evidence" value="ECO:0007669"/>
    <property type="project" value="UniProtKB-SubCell"/>
</dbReference>
<sequence>MVAEMLLLVSLLYPREARANLAVGDMSLANEAAAATALLSAILPAHKACLVVVGRAPWSGDLFRALPGETQRALLYNDASYDEDARLYVEVRWTHHLLLVLVDALEDVGKLGSLPRYHRALIWSHVSRPLHEVVQNKTLLDYISRLRRCADVTALALTDADGDVHLYSANFSRRCTDKGAEFLAVDRWSGARRRWLRGRSPIVPFCEKWTPLPGPADPLNLFMVSSRTTVSNLFHLASDVARYGSTKRKIKNHQIEVTPQMREEALLGLDLAGSRYENCSLDGLLTYLGMPLSNTLEISSLFRESMSHVVVVVPAELGPMVSPLSSVTLEFSPAMWYGTALAALGTAAALACTLRRDRGAALLLALAPLLAQPPPPPPAAGPALRPLLAAWLLVCVVLTAAYQGLLLGMLSSARPRGEIDSLEALTDSGLPVFASFDAFSAMEDLLPESLRRRTDVREPHTFELVGILRHRVARGRATAVIMFSDDVSEKQLETWSVYDRKVHMFKIGLGYPRVLAFWHRGSELGAIIEKVVGRIRQAGFKDHRQRLEDHSEELGRREGSRTRPQPLTLAMMRPIFVFLACGLALAAFVFTFIEVLPSLLIHRDVCRTQNQERGK</sequence>
<accession>A0AAE1H9K8</accession>
<evidence type="ECO:0000313" key="10">
    <source>
        <dbReference type="EMBL" id="KAK3917352.1"/>
    </source>
</evidence>
<keyword evidence="11" id="KW-1185">Reference proteome</keyword>
<keyword evidence="5 8" id="KW-0472">Membrane</keyword>
<comment type="subcellular location">
    <subcellularLocation>
        <location evidence="1">Cell membrane</location>
        <topology evidence="1">Multi-pass membrane protein</topology>
    </subcellularLocation>
</comment>
<dbReference type="InterPro" id="IPR052192">
    <property type="entry name" value="Insect_Ionotropic_Sensory_Rcpt"/>
</dbReference>
<keyword evidence="6" id="KW-0675">Receptor</keyword>
<evidence type="ECO:0000256" key="1">
    <source>
        <dbReference type="ARBA" id="ARBA00004651"/>
    </source>
</evidence>
<dbReference type="EMBL" id="JAHWGI010000723">
    <property type="protein sequence ID" value="KAK3917352.1"/>
    <property type="molecule type" value="Genomic_DNA"/>
</dbReference>
<evidence type="ECO:0000256" key="9">
    <source>
        <dbReference type="SAM" id="SignalP"/>
    </source>
</evidence>
<evidence type="ECO:0000256" key="6">
    <source>
        <dbReference type="ARBA" id="ARBA00023170"/>
    </source>
</evidence>
<evidence type="ECO:0000256" key="3">
    <source>
        <dbReference type="ARBA" id="ARBA00022692"/>
    </source>
</evidence>
<evidence type="ECO:0000256" key="8">
    <source>
        <dbReference type="SAM" id="Phobius"/>
    </source>
</evidence>
<evidence type="ECO:0000256" key="5">
    <source>
        <dbReference type="ARBA" id="ARBA00023136"/>
    </source>
</evidence>
<protein>
    <submittedName>
        <fullName evidence="10">Pentatricopeptide repeat-containing protein</fullName>
    </submittedName>
</protein>
<keyword evidence="7" id="KW-0325">Glycoprotein</keyword>
<evidence type="ECO:0000256" key="4">
    <source>
        <dbReference type="ARBA" id="ARBA00022989"/>
    </source>
</evidence>
<reference evidence="10" key="1">
    <citation type="submission" date="2021-07" db="EMBL/GenBank/DDBJ databases">
        <authorList>
            <person name="Catto M.A."/>
            <person name="Jacobson A."/>
            <person name="Kennedy G."/>
            <person name="Labadie P."/>
            <person name="Hunt B.G."/>
            <person name="Srinivasan R."/>
        </authorList>
    </citation>
    <scope>NUCLEOTIDE SEQUENCE</scope>
    <source>
        <strain evidence="10">PL_HMW_Pooled</strain>
        <tissue evidence="10">Head</tissue>
    </source>
</reference>
<feature type="signal peptide" evidence="9">
    <location>
        <begin position="1"/>
        <end position="19"/>
    </location>
</feature>
<proteinExistence type="predicted"/>
<evidence type="ECO:0000256" key="7">
    <source>
        <dbReference type="ARBA" id="ARBA00023180"/>
    </source>
</evidence>
<dbReference type="Proteomes" id="UP001219518">
    <property type="component" value="Unassembled WGS sequence"/>
</dbReference>
<keyword evidence="3 8" id="KW-0812">Transmembrane</keyword>
<comment type="caution">
    <text evidence="10">The sequence shown here is derived from an EMBL/GenBank/DDBJ whole genome shotgun (WGS) entry which is preliminary data.</text>
</comment>
<dbReference type="PANTHER" id="PTHR42643">
    <property type="entry name" value="IONOTROPIC RECEPTOR 20A-RELATED"/>
    <property type="match status" value="1"/>
</dbReference>
<gene>
    <name evidence="10" type="ORF">KUF71_006883</name>
</gene>
<dbReference type="PANTHER" id="PTHR42643:SF30">
    <property type="entry name" value="IONOTROPIC RECEPTOR 40A-RELATED"/>
    <property type="match status" value="1"/>
</dbReference>
<name>A0AAE1H9K8_9NEOP</name>
<dbReference type="AlphaFoldDB" id="A0AAE1H9K8"/>
<evidence type="ECO:0000256" key="2">
    <source>
        <dbReference type="ARBA" id="ARBA00022475"/>
    </source>
</evidence>
<feature type="chain" id="PRO_5041935918" evidence="9">
    <location>
        <begin position="20"/>
        <end position="615"/>
    </location>
</feature>
<keyword evidence="2" id="KW-1003">Cell membrane</keyword>
<reference evidence="10" key="2">
    <citation type="journal article" date="2023" name="BMC Genomics">
        <title>Pest status, molecular evolution, and epigenetic factors derived from the genome assembly of Frankliniella fusca, a thysanopteran phytovirus vector.</title>
        <authorList>
            <person name="Catto M.A."/>
            <person name="Labadie P.E."/>
            <person name="Jacobson A.L."/>
            <person name="Kennedy G.G."/>
            <person name="Srinivasan R."/>
            <person name="Hunt B.G."/>
        </authorList>
    </citation>
    <scope>NUCLEOTIDE SEQUENCE</scope>
    <source>
        <strain evidence="10">PL_HMW_Pooled</strain>
    </source>
</reference>
<dbReference type="Gene3D" id="1.10.287.70">
    <property type="match status" value="1"/>
</dbReference>
<keyword evidence="4 8" id="KW-1133">Transmembrane helix</keyword>